<dbReference type="AlphaFoldDB" id="A0A5C1AL03"/>
<sequence>MTVNAELADRLAKRLYPHPEVFKYLRDHVDVRTGSDLECFELDLLTEMVEVRLRKKLAAG</sequence>
<evidence type="ECO:0000313" key="1">
    <source>
        <dbReference type="EMBL" id="QEL19305.1"/>
    </source>
</evidence>
<dbReference type="KEGG" id="lrs:PX52LOC_06370"/>
<dbReference type="EMBL" id="CP042425">
    <property type="protein sequence ID" value="QEL19305.1"/>
    <property type="molecule type" value="Genomic_DNA"/>
</dbReference>
<proteinExistence type="predicted"/>
<dbReference type="Proteomes" id="UP000324974">
    <property type="component" value="Chromosome"/>
</dbReference>
<gene>
    <name evidence="1" type="ORF">PX52LOC_06370</name>
</gene>
<reference evidence="2" key="1">
    <citation type="submission" date="2019-08" db="EMBL/GenBank/DDBJ databases">
        <title>Limnoglobus roseus gen. nov., sp. nov., a novel freshwater planctomycete with a giant genome from the family Gemmataceae.</title>
        <authorList>
            <person name="Kulichevskaya I.S."/>
            <person name="Naumoff D.G."/>
            <person name="Miroshnikov K."/>
            <person name="Ivanova A."/>
            <person name="Philippov D.A."/>
            <person name="Hakobyan A."/>
            <person name="Rijpstra I.C."/>
            <person name="Sinninghe Damste J.S."/>
            <person name="Liesack W."/>
            <person name="Dedysh S.N."/>
        </authorList>
    </citation>
    <scope>NUCLEOTIDE SEQUENCE [LARGE SCALE GENOMIC DNA]</scope>
    <source>
        <strain evidence="2">PX52</strain>
    </source>
</reference>
<keyword evidence="2" id="KW-1185">Reference proteome</keyword>
<accession>A0A5C1AL03</accession>
<protein>
    <submittedName>
        <fullName evidence="1">Uncharacterized protein</fullName>
    </submittedName>
</protein>
<name>A0A5C1AL03_9BACT</name>
<organism evidence="1 2">
    <name type="scientific">Limnoglobus roseus</name>
    <dbReference type="NCBI Taxonomy" id="2598579"/>
    <lineage>
        <taxon>Bacteria</taxon>
        <taxon>Pseudomonadati</taxon>
        <taxon>Planctomycetota</taxon>
        <taxon>Planctomycetia</taxon>
        <taxon>Gemmatales</taxon>
        <taxon>Gemmataceae</taxon>
        <taxon>Limnoglobus</taxon>
    </lineage>
</organism>
<evidence type="ECO:0000313" key="2">
    <source>
        <dbReference type="Proteomes" id="UP000324974"/>
    </source>
</evidence>